<dbReference type="EMBL" id="GGEC01012142">
    <property type="protein sequence ID" value="MBW92625.1"/>
    <property type="molecule type" value="Transcribed_RNA"/>
</dbReference>
<accession>A0A2P2JGP7</accession>
<organism evidence="1">
    <name type="scientific">Rhizophora mucronata</name>
    <name type="common">Asiatic mangrove</name>
    <dbReference type="NCBI Taxonomy" id="61149"/>
    <lineage>
        <taxon>Eukaryota</taxon>
        <taxon>Viridiplantae</taxon>
        <taxon>Streptophyta</taxon>
        <taxon>Embryophyta</taxon>
        <taxon>Tracheophyta</taxon>
        <taxon>Spermatophyta</taxon>
        <taxon>Magnoliopsida</taxon>
        <taxon>eudicotyledons</taxon>
        <taxon>Gunneridae</taxon>
        <taxon>Pentapetalae</taxon>
        <taxon>rosids</taxon>
        <taxon>fabids</taxon>
        <taxon>Malpighiales</taxon>
        <taxon>Rhizophoraceae</taxon>
        <taxon>Rhizophora</taxon>
    </lineage>
</organism>
<proteinExistence type="predicted"/>
<sequence length="15" mass="1601">MTPAAKDLITRIALS</sequence>
<protein>
    <submittedName>
        <fullName evidence="1">Zinc transporter 6ic</fullName>
    </submittedName>
</protein>
<name>A0A2P2JGP7_RHIMU</name>
<reference evidence="1" key="1">
    <citation type="submission" date="2018-02" db="EMBL/GenBank/DDBJ databases">
        <title>Rhizophora mucronata_Transcriptome.</title>
        <authorList>
            <person name="Meera S.P."/>
            <person name="Sreeshan A."/>
            <person name="Augustine A."/>
        </authorList>
    </citation>
    <scope>NUCLEOTIDE SEQUENCE</scope>
    <source>
        <tissue evidence="1">Leaf</tissue>
    </source>
</reference>
<evidence type="ECO:0000313" key="1">
    <source>
        <dbReference type="EMBL" id="MBW92625.1"/>
    </source>
</evidence>